<feature type="domain" description="IRF tryptophan pentad repeat" evidence="8">
    <location>
        <begin position="14"/>
        <end position="122"/>
    </location>
</feature>
<dbReference type="CDD" id="cd00103">
    <property type="entry name" value="IRF"/>
    <property type="match status" value="1"/>
</dbReference>
<gene>
    <name evidence="9" type="ORF">KC01_LOCUS21873</name>
</gene>
<evidence type="ECO:0000256" key="5">
    <source>
        <dbReference type="ARBA" id="ARBA00023163"/>
    </source>
</evidence>
<feature type="compositionally biased region" description="Low complexity" evidence="7">
    <location>
        <begin position="446"/>
        <end position="455"/>
    </location>
</feature>
<evidence type="ECO:0000313" key="9">
    <source>
        <dbReference type="EMBL" id="CAL1592647.1"/>
    </source>
</evidence>
<dbReference type="SMART" id="SM00348">
    <property type="entry name" value="IRF"/>
    <property type="match status" value="1"/>
</dbReference>
<dbReference type="Gene3D" id="2.60.200.10">
    <property type="match status" value="1"/>
</dbReference>
<dbReference type="InterPro" id="IPR019817">
    <property type="entry name" value="Interferon_reg_fac_CS"/>
</dbReference>
<keyword evidence="2" id="KW-0805">Transcription regulation</keyword>
<dbReference type="GO" id="GO:0002376">
    <property type="term" value="P:immune system process"/>
    <property type="evidence" value="ECO:0007669"/>
    <property type="project" value="TreeGrafter"/>
</dbReference>
<evidence type="ECO:0000256" key="7">
    <source>
        <dbReference type="SAM" id="MobiDB-lite"/>
    </source>
</evidence>
<dbReference type="EMBL" id="OZ035824">
    <property type="protein sequence ID" value="CAL1592647.1"/>
    <property type="molecule type" value="Genomic_DNA"/>
</dbReference>
<dbReference type="PANTHER" id="PTHR11949:SF20">
    <property type="entry name" value="INTERFERON REGULATORY FACTOR 4-RELATED"/>
    <property type="match status" value="1"/>
</dbReference>
<keyword evidence="10" id="KW-1185">Reference proteome</keyword>
<dbReference type="GO" id="GO:0045944">
    <property type="term" value="P:positive regulation of transcription by RNA polymerase II"/>
    <property type="evidence" value="ECO:0007669"/>
    <property type="project" value="UniProtKB-ARBA"/>
</dbReference>
<proteinExistence type="predicted"/>
<keyword evidence="6" id="KW-0539">Nucleus</keyword>
<dbReference type="FunFam" id="1.10.10.10:FF:000041">
    <property type="entry name" value="Interferon regulatory factor 4"/>
    <property type="match status" value="1"/>
</dbReference>
<dbReference type="SMART" id="SM01243">
    <property type="entry name" value="IRF-3"/>
    <property type="match status" value="1"/>
</dbReference>
<dbReference type="InterPro" id="IPR036388">
    <property type="entry name" value="WH-like_DNA-bd_sf"/>
</dbReference>
<dbReference type="Pfam" id="PF10401">
    <property type="entry name" value="IRF-3"/>
    <property type="match status" value="1"/>
</dbReference>
<dbReference type="InterPro" id="IPR008984">
    <property type="entry name" value="SMAD_FHA_dom_sf"/>
</dbReference>
<dbReference type="PROSITE" id="PS51507">
    <property type="entry name" value="IRF_2"/>
    <property type="match status" value="1"/>
</dbReference>
<dbReference type="Gene3D" id="1.10.10.10">
    <property type="entry name" value="Winged helix-like DNA-binding domain superfamily/Winged helix DNA-binding domain"/>
    <property type="match status" value="1"/>
</dbReference>
<evidence type="ECO:0000256" key="2">
    <source>
        <dbReference type="ARBA" id="ARBA00023015"/>
    </source>
</evidence>
<evidence type="ECO:0000256" key="3">
    <source>
        <dbReference type="ARBA" id="ARBA00023125"/>
    </source>
</evidence>
<organism evidence="9 10">
    <name type="scientific">Knipowitschia caucasica</name>
    <name type="common">Caucasian dwarf goby</name>
    <name type="synonym">Pomatoschistus caucasicus</name>
    <dbReference type="NCBI Taxonomy" id="637954"/>
    <lineage>
        <taxon>Eukaryota</taxon>
        <taxon>Metazoa</taxon>
        <taxon>Chordata</taxon>
        <taxon>Craniata</taxon>
        <taxon>Vertebrata</taxon>
        <taxon>Euteleostomi</taxon>
        <taxon>Actinopterygii</taxon>
        <taxon>Neopterygii</taxon>
        <taxon>Teleostei</taxon>
        <taxon>Neoteleostei</taxon>
        <taxon>Acanthomorphata</taxon>
        <taxon>Gobiaria</taxon>
        <taxon>Gobiiformes</taxon>
        <taxon>Gobioidei</taxon>
        <taxon>Gobiidae</taxon>
        <taxon>Gobiinae</taxon>
        <taxon>Knipowitschia</taxon>
    </lineage>
</organism>
<evidence type="ECO:0000256" key="6">
    <source>
        <dbReference type="ARBA" id="ARBA00023242"/>
    </source>
</evidence>
<feature type="region of interest" description="Disordered" evidence="7">
    <location>
        <begin position="408"/>
        <end position="455"/>
    </location>
</feature>
<dbReference type="PRINTS" id="PR00267">
    <property type="entry name" value="INTFRNREGFCT"/>
</dbReference>
<accession>A0AAV2KZT6</accession>
<dbReference type="PROSITE" id="PS00601">
    <property type="entry name" value="IRF_1"/>
    <property type="match status" value="1"/>
</dbReference>
<dbReference type="AlphaFoldDB" id="A0AAV2KZT6"/>
<comment type="subcellular location">
    <subcellularLocation>
        <location evidence="1">Nucleus</location>
    </subcellularLocation>
</comment>
<keyword evidence="5" id="KW-0804">Transcription</keyword>
<sequence>MNSEEYGGSGSSGNGKLRQWLIEQVESGRYPGLVWEDEDKSIFRIPWKHAGKQDYNRDEDAALFKAWALFKGKFREGIDKPDAPTWKTRLRCALNKSNDFEELVERSQLDISDPYKVYRVIPEDEKRRPRPEDSPQSPMLYPVPSPYPGLQTQMQPYMASPAECGWREYCQEQEMSYPQCLWTSAPPVDTGYQLRASIYSFGPSDGQQFPFGLDPTIRPTEPLTDPRLHVRVFYQDALVREVTTSSVKGCHLSPCGPEGKYFVPPGGPEFVPVPDTNMSPNNCEDSPPSPSCSLHQGLQLWMGPDGLYGQRLCSSSVYWQSGLSSYGDKPNKLERDVPSRLLHTQEYLTELQGLGLHGRLLPRFQVLLSFGEECLDPQRQRAGLTVQVEPLLGHQLLYYTQQSSGHYQRGYEFTGDPERCPQPPDPQRPALTHPHHHHHHHHHRSSSSSSRTDHC</sequence>
<dbReference type="GO" id="GO:0005634">
    <property type="term" value="C:nucleus"/>
    <property type="evidence" value="ECO:0007669"/>
    <property type="project" value="UniProtKB-SubCell"/>
</dbReference>
<keyword evidence="3" id="KW-0238">DNA-binding</keyword>
<dbReference type="GO" id="GO:0000981">
    <property type="term" value="F:DNA-binding transcription factor activity, RNA polymerase II-specific"/>
    <property type="evidence" value="ECO:0007669"/>
    <property type="project" value="TreeGrafter"/>
</dbReference>
<evidence type="ECO:0000256" key="4">
    <source>
        <dbReference type="ARBA" id="ARBA00023159"/>
    </source>
</evidence>
<evidence type="ECO:0000259" key="8">
    <source>
        <dbReference type="PROSITE" id="PS51507"/>
    </source>
</evidence>
<feature type="compositionally biased region" description="Basic residues" evidence="7">
    <location>
        <begin position="433"/>
        <end position="445"/>
    </location>
</feature>
<evidence type="ECO:0000256" key="1">
    <source>
        <dbReference type="ARBA" id="ARBA00004123"/>
    </source>
</evidence>
<name>A0AAV2KZT6_KNICA</name>
<dbReference type="InterPro" id="IPR019471">
    <property type="entry name" value="Interferon_reg_factor-3"/>
</dbReference>
<dbReference type="InterPro" id="IPR036390">
    <property type="entry name" value="WH_DNA-bd_sf"/>
</dbReference>
<dbReference type="InterPro" id="IPR001346">
    <property type="entry name" value="Interferon_reg_fact_DNA-bd_dom"/>
</dbReference>
<protein>
    <recommendedName>
        <fullName evidence="8">IRF tryptophan pentad repeat domain-containing protein</fullName>
    </recommendedName>
</protein>
<dbReference type="Pfam" id="PF00605">
    <property type="entry name" value="IRF"/>
    <property type="match status" value="1"/>
</dbReference>
<dbReference type="Proteomes" id="UP001497482">
    <property type="component" value="Chromosome 2"/>
</dbReference>
<dbReference type="SUPFAM" id="SSF46785">
    <property type="entry name" value="Winged helix' DNA-binding domain"/>
    <property type="match status" value="1"/>
</dbReference>
<feature type="compositionally biased region" description="Basic and acidic residues" evidence="7">
    <location>
        <begin position="121"/>
        <end position="133"/>
    </location>
</feature>
<feature type="region of interest" description="Disordered" evidence="7">
    <location>
        <begin position="121"/>
        <end position="142"/>
    </location>
</feature>
<dbReference type="PANTHER" id="PTHR11949">
    <property type="entry name" value="INTERFERON REGULATORY FACTOR"/>
    <property type="match status" value="1"/>
</dbReference>
<evidence type="ECO:0000313" key="10">
    <source>
        <dbReference type="Proteomes" id="UP001497482"/>
    </source>
</evidence>
<reference evidence="9 10" key="1">
    <citation type="submission" date="2024-04" db="EMBL/GenBank/DDBJ databases">
        <authorList>
            <person name="Waldvogel A.-M."/>
            <person name="Schoenle A."/>
        </authorList>
    </citation>
    <scope>NUCLEOTIDE SEQUENCE [LARGE SCALE GENOMIC DNA]</scope>
</reference>
<keyword evidence="4" id="KW-0010">Activator</keyword>
<dbReference type="InterPro" id="IPR017855">
    <property type="entry name" value="SMAD-like_dom_sf"/>
</dbReference>
<dbReference type="GO" id="GO:0000978">
    <property type="term" value="F:RNA polymerase II cis-regulatory region sequence-specific DNA binding"/>
    <property type="evidence" value="ECO:0007669"/>
    <property type="project" value="TreeGrafter"/>
</dbReference>
<dbReference type="SUPFAM" id="SSF49879">
    <property type="entry name" value="SMAD/FHA domain"/>
    <property type="match status" value="1"/>
</dbReference>